<dbReference type="EMBL" id="LT795065">
    <property type="protein sequence ID" value="SJX64388.1"/>
    <property type="molecule type" value="Genomic_DNA"/>
</dbReference>
<accession>A0A2N8UHY9</accession>
<feature type="region of interest" description="Disordered" evidence="1">
    <location>
        <begin position="19"/>
        <end position="50"/>
    </location>
</feature>
<name>A0A2N8UHY9_9BASI</name>
<feature type="region of interest" description="Disordered" evidence="1">
    <location>
        <begin position="68"/>
        <end position="137"/>
    </location>
</feature>
<gene>
    <name evidence="2" type="ORF">SRS1_17016</name>
</gene>
<feature type="compositionally biased region" description="Acidic residues" evidence="1">
    <location>
        <begin position="79"/>
        <end position="100"/>
    </location>
</feature>
<sequence length="222" mass="24171">MRSRRRGAACLMRVRPAASLCRRSEGRSAGTLPGSAGGARGRHRRTSPSRRCAARVCWGRSLGGKYGTKHSDREMASDPSEEDGNDRDDEEQSDLDMSSDGDDHQGLFSDSDSGTKTTSRNKSHACSGSWRRSSPDRTRATSLGAVCVLRFPATTGLCCAGFAHGLAHALDACRGSLWKLYDFPENYVFTEQRKGPAYKPRIICVRPTKHPSPSCGSCSIRK</sequence>
<evidence type="ECO:0000313" key="2">
    <source>
        <dbReference type="EMBL" id="SJX64388.1"/>
    </source>
</evidence>
<proteinExistence type="predicted"/>
<dbReference type="AlphaFoldDB" id="A0A2N8UHY9"/>
<evidence type="ECO:0000313" key="3">
    <source>
        <dbReference type="Proteomes" id="UP000239563"/>
    </source>
</evidence>
<organism evidence="2 3">
    <name type="scientific">Sporisorium reilianum f. sp. reilianum</name>
    <dbReference type="NCBI Taxonomy" id="72559"/>
    <lineage>
        <taxon>Eukaryota</taxon>
        <taxon>Fungi</taxon>
        <taxon>Dikarya</taxon>
        <taxon>Basidiomycota</taxon>
        <taxon>Ustilaginomycotina</taxon>
        <taxon>Ustilaginomycetes</taxon>
        <taxon>Ustilaginales</taxon>
        <taxon>Ustilaginaceae</taxon>
        <taxon>Sporisorium</taxon>
    </lineage>
</organism>
<protein>
    <submittedName>
        <fullName evidence="2">Uncharacterized protein</fullName>
    </submittedName>
</protein>
<dbReference type="Proteomes" id="UP000239563">
    <property type="component" value="Chromosome XII"/>
</dbReference>
<reference evidence="2 3" key="1">
    <citation type="submission" date="2017-02" db="EMBL/GenBank/DDBJ databases">
        <authorList>
            <person name="Peterson S.W."/>
        </authorList>
    </citation>
    <scope>NUCLEOTIDE SEQUENCE [LARGE SCALE GENOMIC DNA]</scope>
    <source>
        <strain evidence="2 3">SRS1_H2-8</strain>
    </source>
</reference>
<feature type="compositionally biased region" description="Polar residues" evidence="1">
    <location>
        <begin position="108"/>
        <end position="132"/>
    </location>
</feature>
<evidence type="ECO:0000256" key="1">
    <source>
        <dbReference type="SAM" id="MobiDB-lite"/>
    </source>
</evidence>